<comment type="caution">
    <text evidence="1">The sequence shown here is derived from an EMBL/GenBank/DDBJ whole genome shotgun (WGS) entry which is preliminary data.</text>
</comment>
<dbReference type="EMBL" id="RYER01000003">
    <property type="protein sequence ID" value="RUO17547.1"/>
    <property type="molecule type" value="Genomic_DNA"/>
</dbReference>
<gene>
    <name evidence="1" type="ORF">EJK54_1062</name>
</gene>
<evidence type="ECO:0000313" key="1">
    <source>
        <dbReference type="EMBL" id="RUO17547.1"/>
    </source>
</evidence>
<accession>A0ABY0BM01</accession>
<sequence>MTCTLIHKYELLYKLEYTPIHPRYELDTEFDSVDGNLTFSISTDDTHDVAIRLTFKFDIDADNMLHIYTTGLNESLLNEFLTYLAICGIYYKLQ</sequence>
<name>A0ABY0BM01_MORCA</name>
<protein>
    <submittedName>
        <fullName evidence="1">Uncharacterized protein</fullName>
    </submittedName>
</protein>
<proteinExistence type="predicted"/>
<organism evidence="1 2">
    <name type="scientific">Moraxella catarrhalis</name>
    <name type="common">Branhamella catarrhalis</name>
    <dbReference type="NCBI Taxonomy" id="480"/>
    <lineage>
        <taxon>Bacteria</taxon>
        <taxon>Pseudomonadati</taxon>
        <taxon>Pseudomonadota</taxon>
        <taxon>Gammaproteobacteria</taxon>
        <taxon>Moraxellales</taxon>
        <taxon>Moraxellaceae</taxon>
        <taxon>Moraxella</taxon>
    </lineage>
</organism>
<dbReference type="Proteomes" id="UP000268436">
    <property type="component" value="Unassembled WGS sequence"/>
</dbReference>
<keyword evidence="2" id="KW-1185">Reference proteome</keyword>
<evidence type="ECO:0000313" key="2">
    <source>
        <dbReference type="Proteomes" id="UP000268436"/>
    </source>
</evidence>
<dbReference type="RefSeq" id="WP_126739423.1">
    <property type="nucleotide sequence ID" value="NZ_RCKA01000001.1"/>
</dbReference>
<reference evidence="1 2" key="1">
    <citation type="submission" date="2018-12" db="EMBL/GenBank/DDBJ databases">
        <title>Persistence of Moraxella catarrhalis in Chronic Obstructive Pulmonary Disease and Regulation of the Hag/MID Adhesin.</title>
        <authorList>
            <person name="Murphy T."/>
            <person name="Zhao X."/>
            <person name="Vyas G."/>
            <person name="Aluvathingal J."/>
            <person name="Nadendla S."/>
            <person name="Tallon L."/>
            <person name="Tettelin H."/>
        </authorList>
    </citation>
    <scope>NUCLEOTIDE SEQUENCE [LARGE SCALE GENOMIC DNA]</scope>
    <source>
        <strain evidence="1 2">173P27B1</strain>
    </source>
</reference>